<evidence type="ECO:0000313" key="7">
    <source>
        <dbReference type="Proteomes" id="UP001197247"/>
    </source>
</evidence>
<dbReference type="EMBL" id="JAHBAY010000003">
    <property type="protein sequence ID" value="MBT0768816.1"/>
    <property type="molecule type" value="Genomic_DNA"/>
</dbReference>
<protein>
    <submittedName>
        <fullName evidence="6">LLM class F420-dependent oxidoreductase</fullName>
    </submittedName>
</protein>
<evidence type="ECO:0000256" key="4">
    <source>
        <dbReference type="ARBA" id="ARBA00023033"/>
    </source>
</evidence>
<gene>
    <name evidence="6" type="ORF">KIH74_07755</name>
</gene>
<proteinExistence type="predicted"/>
<organism evidence="6 7">
    <name type="scientific">Kineosporia corallincola</name>
    <dbReference type="NCBI Taxonomy" id="2835133"/>
    <lineage>
        <taxon>Bacteria</taxon>
        <taxon>Bacillati</taxon>
        <taxon>Actinomycetota</taxon>
        <taxon>Actinomycetes</taxon>
        <taxon>Kineosporiales</taxon>
        <taxon>Kineosporiaceae</taxon>
        <taxon>Kineosporia</taxon>
    </lineage>
</organism>
<dbReference type="InterPro" id="IPR036661">
    <property type="entry name" value="Luciferase-like_sf"/>
</dbReference>
<keyword evidence="2" id="KW-0288">FMN</keyword>
<dbReference type="SUPFAM" id="SSF51679">
    <property type="entry name" value="Bacterial luciferase-like"/>
    <property type="match status" value="1"/>
</dbReference>
<keyword evidence="4" id="KW-0503">Monooxygenase</keyword>
<dbReference type="PANTHER" id="PTHR42847">
    <property type="entry name" value="ALKANESULFONATE MONOOXYGENASE"/>
    <property type="match status" value="1"/>
</dbReference>
<dbReference type="Gene3D" id="3.20.20.30">
    <property type="entry name" value="Luciferase-like domain"/>
    <property type="match status" value="1"/>
</dbReference>
<dbReference type="Proteomes" id="UP001197247">
    <property type="component" value="Unassembled WGS sequence"/>
</dbReference>
<dbReference type="InterPro" id="IPR011251">
    <property type="entry name" value="Luciferase-like_dom"/>
</dbReference>
<keyword evidence="3" id="KW-0560">Oxidoreductase</keyword>
<dbReference type="Pfam" id="PF00296">
    <property type="entry name" value="Bac_luciferase"/>
    <property type="match status" value="1"/>
</dbReference>
<keyword evidence="1" id="KW-0285">Flavoprotein</keyword>
<sequence length="302" mass="32936">MRIGLQVPKFTWDGGPAELGRTFGRIARDADQAGLSSFWVMDHFFQIFGRPDLDMLEGYTALAYAAALTEKITLGTLVTGVTYRHPGLLVKTVTTLDVLSGGRAWLGIGAAWNEDEHRGLGVPFPSTAERFERLEETLRIAHRMWDGDESPFEGEHYRLERPLNVPQALSRPHPRILVGGGGEKKTLRLLARYGDACNLFDGPDKSVIPHKLAVLRGHCDDIGRDYAEIHKTVLSNLYLTREGTAGGSAGESPAQAVERLARLAELGVDEVIVNSRVVATPGVFDLFAEVAQGLEGVVPAGR</sequence>
<dbReference type="RefSeq" id="WP_214155122.1">
    <property type="nucleotide sequence ID" value="NZ_JAHBAY010000003.1"/>
</dbReference>
<evidence type="ECO:0000259" key="5">
    <source>
        <dbReference type="Pfam" id="PF00296"/>
    </source>
</evidence>
<dbReference type="InterPro" id="IPR019952">
    <property type="entry name" value="F420_OxRdatse_Rv1855c_pred"/>
</dbReference>
<evidence type="ECO:0000256" key="1">
    <source>
        <dbReference type="ARBA" id="ARBA00022630"/>
    </source>
</evidence>
<keyword evidence="7" id="KW-1185">Reference proteome</keyword>
<comment type="caution">
    <text evidence="6">The sequence shown here is derived from an EMBL/GenBank/DDBJ whole genome shotgun (WGS) entry which is preliminary data.</text>
</comment>
<feature type="domain" description="Luciferase-like" evidence="5">
    <location>
        <begin position="20"/>
        <end position="238"/>
    </location>
</feature>
<reference evidence="6 7" key="1">
    <citation type="submission" date="2021-05" db="EMBL/GenBank/DDBJ databases">
        <title>Kineosporia and Streptomyces sp. nov. two new marine actinobacteria isolated from Coral.</title>
        <authorList>
            <person name="Buangrab K."/>
            <person name="Sutthacheep M."/>
            <person name="Yeemin T."/>
            <person name="Harunari E."/>
            <person name="Igarashi Y."/>
            <person name="Kanchanasin P."/>
            <person name="Tanasupawat S."/>
            <person name="Phongsopitanun W."/>
        </authorList>
    </citation>
    <scope>NUCLEOTIDE SEQUENCE [LARGE SCALE GENOMIC DNA]</scope>
    <source>
        <strain evidence="6 7">J2-2</strain>
    </source>
</reference>
<dbReference type="PANTHER" id="PTHR42847:SF8">
    <property type="entry name" value="CONSERVED PROTEIN"/>
    <property type="match status" value="1"/>
</dbReference>
<evidence type="ECO:0000256" key="2">
    <source>
        <dbReference type="ARBA" id="ARBA00022643"/>
    </source>
</evidence>
<dbReference type="NCBIfam" id="TIGR03560">
    <property type="entry name" value="F420_Rv1855c"/>
    <property type="match status" value="1"/>
</dbReference>
<accession>A0ABS5TCP8</accession>
<name>A0ABS5TCP8_9ACTN</name>
<evidence type="ECO:0000256" key="3">
    <source>
        <dbReference type="ARBA" id="ARBA00023002"/>
    </source>
</evidence>
<dbReference type="InterPro" id="IPR050172">
    <property type="entry name" value="SsuD_RutA_monooxygenase"/>
</dbReference>
<evidence type="ECO:0000313" key="6">
    <source>
        <dbReference type="EMBL" id="MBT0768816.1"/>
    </source>
</evidence>